<dbReference type="Proteomes" id="UP000189935">
    <property type="component" value="Chromosome I"/>
</dbReference>
<protein>
    <submittedName>
        <fullName evidence="2">Uncharacterized protein</fullName>
    </submittedName>
</protein>
<name>A0A1M6IJH5_9BRAD</name>
<evidence type="ECO:0000313" key="2">
    <source>
        <dbReference type="EMBL" id="SHJ34594.1"/>
    </source>
</evidence>
<organism evidence="2 3">
    <name type="scientific">Bradyrhizobium lablabi</name>
    <dbReference type="NCBI Taxonomy" id="722472"/>
    <lineage>
        <taxon>Bacteria</taxon>
        <taxon>Pseudomonadati</taxon>
        <taxon>Pseudomonadota</taxon>
        <taxon>Alphaproteobacteria</taxon>
        <taxon>Hyphomicrobiales</taxon>
        <taxon>Nitrobacteraceae</taxon>
        <taxon>Bradyrhizobium</taxon>
    </lineage>
</organism>
<dbReference type="EMBL" id="LT670844">
    <property type="protein sequence ID" value="SHJ34594.1"/>
    <property type="molecule type" value="Genomic_DNA"/>
</dbReference>
<keyword evidence="1" id="KW-0812">Transmembrane</keyword>
<evidence type="ECO:0000256" key="1">
    <source>
        <dbReference type="SAM" id="Phobius"/>
    </source>
</evidence>
<proteinExistence type="predicted"/>
<evidence type="ECO:0000313" key="3">
    <source>
        <dbReference type="Proteomes" id="UP000189935"/>
    </source>
</evidence>
<gene>
    <name evidence="2" type="ORF">SAMN05444159_0379</name>
</gene>
<accession>A0A1M6IJH5</accession>
<reference evidence="2 3" key="1">
    <citation type="submission" date="2016-11" db="EMBL/GenBank/DDBJ databases">
        <authorList>
            <person name="Jaros S."/>
            <person name="Januszkiewicz K."/>
            <person name="Wedrychowicz H."/>
        </authorList>
    </citation>
    <scope>NUCLEOTIDE SEQUENCE [LARGE SCALE GENOMIC DNA]</scope>
    <source>
        <strain evidence="2 3">GAS499</strain>
    </source>
</reference>
<dbReference type="AlphaFoldDB" id="A0A1M6IJH5"/>
<sequence>MRYLPKRFRLFFSDVIERYRNQRARKRSGPLWRALRRFRDRGAWKTTVEKNNSGPIYVLKMTAMAVTVPAIFLLAAYFFIKWDISCSRRNADGPKIANTISISGCL</sequence>
<keyword evidence="1" id="KW-1133">Transmembrane helix</keyword>
<feature type="transmembrane region" description="Helical" evidence="1">
    <location>
        <begin position="57"/>
        <end position="80"/>
    </location>
</feature>
<keyword evidence="1" id="KW-0472">Membrane</keyword>